<evidence type="ECO:0000313" key="8">
    <source>
        <dbReference type="Proteomes" id="UP000541810"/>
    </source>
</evidence>
<evidence type="ECO:0000256" key="2">
    <source>
        <dbReference type="ARBA" id="ARBA00009677"/>
    </source>
</evidence>
<evidence type="ECO:0000313" key="7">
    <source>
        <dbReference type="EMBL" id="MBB6430733.1"/>
    </source>
</evidence>
<proteinExistence type="inferred from homology"/>
<evidence type="ECO:0000256" key="5">
    <source>
        <dbReference type="ARBA" id="ARBA00024934"/>
    </source>
</evidence>
<evidence type="ECO:0000256" key="1">
    <source>
        <dbReference type="ARBA" id="ARBA00004117"/>
    </source>
</evidence>
<keyword evidence="7" id="KW-0282">Flagellum</keyword>
<keyword evidence="4 6" id="KW-0975">Bacterial flagellum</keyword>
<accession>A0A7X0H7J9</accession>
<dbReference type="RefSeq" id="WP_184678230.1">
    <property type="nucleotide sequence ID" value="NZ_JACHGY010000001.1"/>
</dbReference>
<dbReference type="AlphaFoldDB" id="A0A7X0H7J9"/>
<dbReference type="EMBL" id="JACHGY010000001">
    <property type="protein sequence ID" value="MBB6430733.1"/>
    <property type="molecule type" value="Genomic_DNA"/>
</dbReference>
<comment type="function">
    <text evidence="5 6">Structural component of flagellum, the bacterial motility apparatus. Part of the rod structure of flagellar basal body.</text>
</comment>
<sequence>MIDGMFNSGSLPVLERVVQFTGQRHQVIANNIANLSTPYFQPKDLSVEKFQKQLRKAVHDRRATETPRQGDLRFQDTREFRFHAHGLEARPQELDENILFHDRNNRDLERIMQDLAENTLAHNAGLEMLKSEFNLLRMAIRGTLS</sequence>
<gene>
    <name evidence="7" type="ORF">HNQ40_002539</name>
</gene>
<evidence type="ECO:0000256" key="3">
    <source>
        <dbReference type="ARBA" id="ARBA00014376"/>
    </source>
</evidence>
<protein>
    <recommendedName>
        <fullName evidence="3 6">Flagellar basal body rod protein FlgB</fullName>
    </recommendedName>
</protein>
<evidence type="ECO:0000256" key="4">
    <source>
        <dbReference type="ARBA" id="ARBA00023143"/>
    </source>
</evidence>
<evidence type="ECO:0000256" key="6">
    <source>
        <dbReference type="PIRNR" id="PIRNR002889"/>
    </source>
</evidence>
<keyword evidence="7" id="KW-0969">Cilium</keyword>
<reference evidence="7 8" key="1">
    <citation type="submission" date="2020-08" db="EMBL/GenBank/DDBJ databases">
        <title>Genomic Encyclopedia of Type Strains, Phase IV (KMG-IV): sequencing the most valuable type-strain genomes for metagenomic binning, comparative biology and taxonomic classification.</title>
        <authorList>
            <person name="Goeker M."/>
        </authorList>
    </citation>
    <scope>NUCLEOTIDE SEQUENCE [LARGE SCALE GENOMIC DNA]</scope>
    <source>
        <strain evidence="7 8">DSM 103725</strain>
    </source>
</reference>
<organism evidence="7 8">
    <name type="scientific">Algisphaera agarilytica</name>
    <dbReference type="NCBI Taxonomy" id="1385975"/>
    <lineage>
        <taxon>Bacteria</taxon>
        <taxon>Pseudomonadati</taxon>
        <taxon>Planctomycetota</taxon>
        <taxon>Phycisphaerae</taxon>
        <taxon>Phycisphaerales</taxon>
        <taxon>Phycisphaeraceae</taxon>
        <taxon>Algisphaera</taxon>
    </lineage>
</organism>
<dbReference type="NCBIfam" id="TIGR01396">
    <property type="entry name" value="FlgB"/>
    <property type="match status" value="1"/>
</dbReference>
<dbReference type="Proteomes" id="UP000541810">
    <property type="component" value="Unassembled WGS sequence"/>
</dbReference>
<comment type="caution">
    <text evidence="7">The sequence shown here is derived from an EMBL/GenBank/DDBJ whole genome shotgun (WGS) entry which is preliminary data.</text>
</comment>
<name>A0A7X0H7J9_9BACT</name>
<comment type="subunit">
    <text evidence="6">The basal body constitutes a major portion of the flagellar organelle and consists of a number of rings mounted on a central rod.</text>
</comment>
<keyword evidence="7" id="KW-0966">Cell projection</keyword>
<comment type="subcellular location">
    <subcellularLocation>
        <location evidence="1 6">Bacterial flagellum basal body</location>
    </subcellularLocation>
</comment>
<keyword evidence="8" id="KW-1185">Reference proteome</keyword>
<dbReference type="GO" id="GO:0030694">
    <property type="term" value="C:bacterial-type flagellum basal body, rod"/>
    <property type="evidence" value="ECO:0007669"/>
    <property type="project" value="InterPro"/>
</dbReference>
<dbReference type="PIRSF" id="PIRSF002889">
    <property type="entry name" value="Rod_FlgB"/>
    <property type="match status" value="1"/>
</dbReference>
<dbReference type="InterPro" id="IPR006300">
    <property type="entry name" value="FlgB"/>
</dbReference>
<comment type="similarity">
    <text evidence="2 6">Belongs to the flagella basal body rod proteins family.</text>
</comment>
<dbReference type="GO" id="GO:0071973">
    <property type="term" value="P:bacterial-type flagellum-dependent cell motility"/>
    <property type="evidence" value="ECO:0007669"/>
    <property type="project" value="InterPro"/>
</dbReference>